<dbReference type="EMBL" id="BGPR01001058">
    <property type="protein sequence ID" value="GBM44209.1"/>
    <property type="molecule type" value="Genomic_DNA"/>
</dbReference>
<name>A0A4Y2FV18_ARAVE</name>
<protein>
    <submittedName>
        <fullName evidence="1">Uncharacterized protein</fullName>
    </submittedName>
</protein>
<reference evidence="1 2" key="1">
    <citation type="journal article" date="2019" name="Sci. Rep.">
        <title>Orb-weaving spider Araneus ventricosus genome elucidates the spidroin gene catalogue.</title>
        <authorList>
            <person name="Kono N."/>
            <person name="Nakamura H."/>
            <person name="Ohtoshi R."/>
            <person name="Moran D.A.P."/>
            <person name="Shinohara A."/>
            <person name="Yoshida Y."/>
            <person name="Fujiwara M."/>
            <person name="Mori M."/>
            <person name="Tomita M."/>
            <person name="Arakawa K."/>
        </authorList>
    </citation>
    <scope>NUCLEOTIDE SEQUENCE [LARGE SCALE GENOMIC DNA]</scope>
</reference>
<evidence type="ECO:0000313" key="1">
    <source>
        <dbReference type="EMBL" id="GBM44209.1"/>
    </source>
</evidence>
<comment type="caution">
    <text evidence="1">The sequence shown here is derived from an EMBL/GenBank/DDBJ whole genome shotgun (WGS) entry which is preliminary data.</text>
</comment>
<accession>A0A4Y2FV18</accession>
<evidence type="ECO:0000313" key="2">
    <source>
        <dbReference type="Proteomes" id="UP000499080"/>
    </source>
</evidence>
<sequence>MKSSLRSGHSDSSVLHVGVLRRLSGNLWARSDHTPLPGHSGVPDNLLHLRGNSHHQILAMNVGDNGIASIFKLGDDWVPANGKVLMFYATGYHQILVMNVGNNGISPIFKLGDDWVPANGKVLMFYVTGYPKGGEPFCTEKPQ</sequence>
<keyword evidence="2" id="KW-1185">Reference proteome</keyword>
<organism evidence="1 2">
    <name type="scientific">Araneus ventricosus</name>
    <name type="common">Orbweaver spider</name>
    <name type="synonym">Epeira ventricosa</name>
    <dbReference type="NCBI Taxonomy" id="182803"/>
    <lineage>
        <taxon>Eukaryota</taxon>
        <taxon>Metazoa</taxon>
        <taxon>Ecdysozoa</taxon>
        <taxon>Arthropoda</taxon>
        <taxon>Chelicerata</taxon>
        <taxon>Arachnida</taxon>
        <taxon>Araneae</taxon>
        <taxon>Araneomorphae</taxon>
        <taxon>Entelegynae</taxon>
        <taxon>Araneoidea</taxon>
        <taxon>Araneidae</taxon>
        <taxon>Araneus</taxon>
    </lineage>
</organism>
<dbReference type="AlphaFoldDB" id="A0A4Y2FV18"/>
<proteinExistence type="predicted"/>
<dbReference type="Proteomes" id="UP000499080">
    <property type="component" value="Unassembled WGS sequence"/>
</dbReference>
<gene>
    <name evidence="1" type="ORF">AVEN_15551_2</name>
</gene>